<keyword evidence="12" id="KW-0482">Metalloprotease</keyword>
<dbReference type="STRING" id="90262.A0A1X2I347"/>
<proteinExistence type="inferred from homology"/>
<dbReference type="SUPFAM" id="SSF47672">
    <property type="entry name" value="Transferrin receptor-like dimerisation domain"/>
    <property type="match status" value="1"/>
</dbReference>
<dbReference type="CDD" id="cd08022">
    <property type="entry name" value="M28_PSMA_like"/>
    <property type="match status" value="1"/>
</dbReference>
<dbReference type="PANTHER" id="PTHR10404:SF46">
    <property type="entry name" value="VACUOLAR PROTEIN SORTING-ASSOCIATED PROTEIN 70"/>
    <property type="match status" value="1"/>
</dbReference>
<evidence type="ECO:0000256" key="9">
    <source>
        <dbReference type="ARBA" id="ARBA00022833"/>
    </source>
</evidence>
<keyword evidence="10" id="KW-0735">Signal-anchor</keyword>
<keyword evidence="13 16" id="KW-0472">Membrane</keyword>
<dbReference type="EMBL" id="MCGE01000031">
    <property type="protein sequence ID" value="ORZ08359.1"/>
    <property type="molecule type" value="Genomic_DNA"/>
</dbReference>
<dbReference type="FunFam" id="3.50.30.30:FF:000008">
    <property type="entry name" value="Glutamate carboxypeptidase 2"/>
    <property type="match status" value="1"/>
</dbReference>
<dbReference type="GO" id="GO:0004180">
    <property type="term" value="F:carboxypeptidase activity"/>
    <property type="evidence" value="ECO:0007669"/>
    <property type="project" value="UniProtKB-KW"/>
</dbReference>
<comment type="caution">
    <text evidence="20">The sequence shown here is derived from an EMBL/GenBank/DDBJ whole genome shotgun (WGS) entry which is preliminary data.</text>
</comment>
<dbReference type="Pfam" id="PF04253">
    <property type="entry name" value="TFR_dimer"/>
    <property type="match status" value="1"/>
</dbReference>
<comment type="cofactor">
    <cofactor evidence="1">
        <name>Zn(2+)</name>
        <dbReference type="ChEBI" id="CHEBI:29105"/>
    </cofactor>
</comment>
<keyword evidence="14" id="KW-0325">Glycoprotein</keyword>
<evidence type="ECO:0000259" key="17">
    <source>
        <dbReference type="Pfam" id="PF02225"/>
    </source>
</evidence>
<evidence type="ECO:0000259" key="18">
    <source>
        <dbReference type="Pfam" id="PF04253"/>
    </source>
</evidence>
<dbReference type="InterPro" id="IPR003137">
    <property type="entry name" value="PA_domain"/>
</dbReference>
<evidence type="ECO:0000256" key="2">
    <source>
        <dbReference type="ARBA" id="ARBA00004606"/>
    </source>
</evidence>
<dbReference type="CDD" id="cd02121">
    <property type="entry name" value="PA_GCPII_like"/>
    <property type="match status" value="1"/>
</dbReference>
<dbReference type="InterPro" id="IPR036757">
    <property type="entry name" value="TFR-like_dimer_dom_sf"/>
</dbReference>
<dbReference type="GO" id="GO:0046872">
    <property type="term" value="F:metal ion binding"/>
    <property type="evidence" value="ECO:0007669"/>
    <property type="project" value="UniProtKB-KW"/>
</dbReference>
<accession>A0A1X2I347</accession>
<keyword evidence="7" id="KW-0479">Metal-binding</keyword>
<dbReference type="SUPFAM" id="SSF52025">
    <property type="entry name" value="PA domain"/>
    <property type="match status" value="1"/>
</dbReference>
<dbReference type="InterPro" id="IPR007484">
    <property type="entry name" value="Peptidase_M28"/>
</dbReference>
<dbReference type="Gene3D" id="3.50.30.30">
    <property type="match status" value="1"/>
</dbReference>
<reference evidence="20 21" key="1">
    <citation type="submission" date="2016-07" db="EMBL/GenBank/DDBJ databases">
        <title>Pervasive Adenine N6-methylation of Active Genes in Fungi.</title>
        <authorList>
            <consortium name="DOE Joint Genome Institute"/>
            <person name="Mondo S.J."/>
            <person name="Dannebaum R.O."/>
            <person name="Kuo R.C."/>
            <person name="Labutti K."/>
            <person name="Haridas S."/>
            <person name="Kuo A."/>
            <person name="Salamov A."/>
            <person name="Ahrendt S.R."/>
            <person name="Lipzen A."/>
            <person name="Sullivan W."/>
            <person name="Andreopoulos W.B."/>
            <person name="Clum A."/>
            <person name="Lindquist E."/>
            <person name="Daum C."/>
            <person name="Ramamoorthy G.K."/>
            <person name="Gryganskyi A."/>
            <person name="Culley D."/>
            <person name="Magnuson J.K."/>
            <person name="James T.Y."/>
            <person name="O'Malley M.A."/>
            <person name="Stajich J.E."/>
            <person name="Spatafora J.W."/>
            <person name="Visel A."/>
            <person name="Grigoriev I.V."/>
        </authorList>
    </citation>
    <scope>NUCLEOTIDE SEQUENCE [LARGE SCALE GENOMIC DNA]</scope>
    <source>
        <strain evidence="20 21">NRRL 1336</strain>
    </source>
</reference>
<keyword evidence="4" id="KW-0121">Carboxypeptidase</keyword>
<evidence type="ECO:0000256" key="11">
    <source>
        <dbReference type="ARBA" id="ARBA00022989"/>
    </source>
</evidence>
<evidence type="ECO:0000256" key="15">
    <source>
        <dbReference type="SAM" id="Coils"/>
    </source>
</evidence>
<dbReference type="Pfam" id="PF02225">
    <property type="entry name" value="PA"/>
    <property type="match status" value="1"/>
</dbReference>
<dbReference type="InterPro" id="IPR039373">
    <property type="entry name" value="Peptidase_M28B"/>
</dbReference>
<evidence type="ECO:0000256" key="1">
    <source>
        <dbReference type="ARBA" id="ARBA00001947"/>
    </source>
</evidence>
<dbReference type="AlphaFoldDB" id="A0A1X2I347"/>
<comment type="subcellular location">
    <subcellularLocation>
        <location evidence="2">Membrane</location>
        <topology evidence="2">Single-pass type II membrane protein</topology>
    </subcellularLocation>
</comment>
<evidence type="ECO:0000256" key="7">
    <source>
        <dbReference type="ARBA" id="ARBA00022723"/>
    </source>
</evidence>
<protein>
    <submittedName>
        <fullName evidence="20">Uncharacterized protein</fullName>
    </submittedName>
</protein>
<dbReference type="InterPro" id="IPR046450">
    <property type="entry name" value="PA_dom_sf"/>
</dbReference>
<keyword evidence="21" id="KW-1185">Reference proteome</keyword>
<dbReference type="Proteomes" id="UP000193560">
    <property type="component" value="Unassembled WGS sequence"/>
</dbReference>
<dbReference type="GO" id="GO:0006508">
    <property type="term" value="P:proteolysis"/>
    <property type="evidence" value="ECO:0007669"/>
    <property type="project" value="UniProtKB-KW"/>
</dbReference>
<dbReference type="FunFam" id="3.40.630.10:FF:000009">
    <property type="entry name" value="N-acetylated-alpha-linked acidic dipeptidase 2"/>
    <property type="match status" value="1"/>
</dbReference>
<dbReference type="GO" id="GO:0016020">
    <property type="term" value="C:membrane"/>
    <property type="evidence" value="ECO:0007669"/>
    <property type="project" value="UniProtKB-SubCell"/>
</dbReference>
<name>A0A1X2I347_9FUNG</name>
<evidence type="ECO:0000313" key="20">
    <source>
        <dbReference type="EMBL" id="ORZ08359.1"/>
    </source>
</evidence>
<evidence type="ECO:0000256" key="6">
    <source>
        <dbReference type="ARBA" id="ARBA00022692"/>
    </source>
</evidence>
<evidence type="ECO:0000256" key="8">
    <source>
        <dbReference type="ARBA" id="ARBA00022801"/>
    </source>
</evidence>
<keyword evidence="5" id="KW-0645">Protease</keyword>
<evidence type="ECO:0000259" key="19">
    <source>
        <dbReference type="Pfam" id="PF04389"/>
    </source>
</evidence>
<evidence type="ECO:0000256" key="14">
    <source>
        <dbReference type="ARBA" id="ARBA00023180"/>
    </source>
</evidence>
<evidence type="ECO:0000256" key="4">
    <source>
        <dbReference type="ARBA" id="ARBA00022645"/>
    </source>
</evidence>
<dbReference type="SUPFAM" id="SSF53187">
    <property type="entry name" value="Zn-dependent exopeptidases"/>
    <property type="match status" value="1"/>
</dbReference>
<comment type="similarity">
    <text evidence="3">Belongs to the peptidase M28 family. M28B subfamily.</text>
</comment>
<organism evidence="20 21">
    <name type="scientific">Absidia repens</name>
    <dbReference type="NCBI Taxonomy" id="90262"/>
    <lineage>
        <taxon>Eukaryota</taxon>
        <taxon>Fungi</taxon>
        <taxon>Fungi incertae sedis</taxon>
        <taxon>Mucoromycota</taxon>
        <taxon>Mucoromycotina</taxon>
        <taxon>Mucoromycetes</taxon>
        <taxon>Mucorales</taxon>
        <taxon>Cunninghamellaceae</taxon>
        <taxon>Absidia</taxon>
    </lineage>
</organism>
<evidence type="ECO:0000256" key="10">
    <source>
        <dbReference type="ARBA" id="ARBA00022968"/>
    </source>
</evidence>
<evidence type="ECO:0000256" key="16">
    <source>
        <dbReference type="SAM" id="Phobius"/>
    </source>
</evidence>
<dbReference type="GO" id="GO:0008237">
    <property type="term" value="F:metallopeptidase activity"/>
    <property type="evidence" value="ECO:0007669"/>
    <property type="project" value="UniProtKB-KW"/>
</dbReference>
<feature type="transmembrane region" description="Helical" evidence="16">
    <location>
        <begin position="54"/>
        <end position="72"/>
    </location>
</feature>
<dbReference type="OrthoDB" id="5841748at2759"/>
<feature type="domain" description="Peptidase M28" evidence="19">
    <location>
        <begin position="392"/>
        <end position="586"/>
    </location>
</feature>
<evidence type="ECO:0000313" key="21">
    <source>
        <dbReference type="Proteomes" id="UP000193560"/>
    </source>
</evidence>
<feature type="domain" description="PA" evidence="17">
    <location>
        <begin position="201"/>
        <end position="264"/>
    </location>
</feature>
<keyword evidence="8" id="KW-0378">Hydrolase</keyword>
<evidence type="ECO:0000256" key="13">
    <source>
        <dbReference type="ARBA" id="ARBA00023136"/>
    </source>
</evidence>
<dbReference type="Pfam" id="PF04389">
    <property type="entry name" value="Peptidase_M28"/>
    <property type="match status" value="1"/>
</dbReference>
<sequence>MSEQGVLALPSDNLYENWQQRLQQWFDGKSDGEETPLVGDANATRKRRRCKIKITLIGVTLIIVALVVYVIAKPNEIVPPPKEPPPTDKEKLVISLPSAQNAHDYLKKYTSEAHLAGTPTDERQAHWTMDKFAEFGIESKIDTYYPLLNYPVAHRVALVSGPKHLQFEASLREDPIEEDETSHDPDVVPTFHGYSKNGTATGPVVYANFGTLEDFQYLVDNGIDLKGTIALVRYGGSFRGLKLRAAEKFGCIGALIFSDPSDDGPIDKDHWPHLHDPNPYPGGPWRTESSVQRGSVQYLSVMTGDPLTPGYAATKDAPRITPEESPGLTTIPSLPLSWKDALPLLRATQGHGIKADDSWRGGLDQVDYYSGPTEGDVVLINHVDNKITPIWNVIGRINGTEEPDRAVIIGNHRDAWVYGAADPSSGSAILLETARVFGELLKTGWRPRRTIIFASWDAEEYGLVGSTEWVEDNRDWLDKEGTVYINMDVAVAGPHFSAQATPSLNQVIYQATQHVQDPRTGGSVYDAWANLTATASNTDGGKQPPKVGTLGSGSDFVGFLDHVGIASMNVHFTGDYGVSHSNYDSFHWMKTFGDPTFDYHATMTRIIGVLLLRLADDRVLPLHPHDYALELKSYVDSVEAYAGKKLGDLRKAVKKLNKRTRRFERRLGRLQNRLDEYKDVADNDLPSVLISRVNKANKRLTYFERGFIDPEGIASRPWFKHVVYAPSLWKGYDSSSFPAIVEAVDEKDDVLLDHAVERAIKHLYEASDKLKLD</sequence>
<keyword evidence="11 16" id="KW-1133">Transmembrane helix</keyword>
<feature type="coiled-coil region" evidence="15">
    <location>
        <begin position="646"/>
        <end position="680"/>
    </location>
</feature>
<keyword evidence="15" id="KW-0175">Coiled coil</keyword>
<evidence type="ECO:0000256" key="12">
    <source>
        <dbReference type="ARBA" id="ARBA00023049"/>
    </source>
</evidence>
<dbReference type="PANTHER" id="PTHR10404">
    <property type="entry name" value="N-ACETYLATED-ALPHA-LINKED ACIDIC DIPEPTIDASE"/>
    <property type="match status" value="1"/>
</dbReference>
<gene>
    <name evidence="20" type="ORF">BCR42DRAFT_484556</name>
</gene>
<dbReference type="Gene3D" id="3.40.630.10">
    <property type="entry name" value="Zn peptidases"/>
    <property type="match status" value="1"/>
</dbReference>
<dbReference type="InterPro" id="IPR007365">
    <property type="entry name" value="TFR-like_dimer_dom"/>
</dbReference>
<keyword evidence="6 16" id="KW-0812">Transmembrane</keyword>
<evidence type="ECO:0000256" key="5">
    <source>
        <dbReference type="ARBA" id="ARBA00022670"/>
    </source>
</evidence>
<evidence type="ECO:0000256" key="3">
    <source>
        <dbReference type="ARBA" id="ARBA00005634"/>
    </source>
</evidence>
<keyword evidence="9" id="KW-0862">Zinc</keyword>
<feature type="domain" description="Transferrin receptor-like dimerisation" evidence="18">
    <location>
        <begin position="646"/>
        <end position="771"/>
    </location>
</feature>
<dbReference type="Gene3D" id="1.20.930.40">
    <property type="entry name" value="Transferrin receptor-like, dimerisation domain"/>
    <property type="match status" value="1"/>
</dbReference>